<protein>
    <submittedName>
        <fullName evidence="1">Uncharacterized protein</fullName>
    </submittedName>
</protein>
<accession>A0A5C6B5F7</accession>
<name>A0A5C6B5F7_9BACT</name>
<organism evidence="1 2">
    <name type="scientific">Stieleria varia</name>
    <dbReference type="NCBI Taxonomy" id="2528005"/>
    <lineage>
        <taxon>Bacteria</taxon>
        <taxon>Pseudomonadati</taxon>
        <taxon>Planctomycetota</taxon>
        <taxon>Planctomycetia</taxon>
        <taxon>Pirellulales</taxon>
        <taxon>Pirellulaceae</taxon>
        <taxon>Stieleria</taxon>
    </lineage>
</organism>
<dbReference type="EMBL" id="SJPN01000002">
    <property type="protein sequence ID" value="TWU05714.1"/>
    <property type="molecule type" value="Genomic_DNA"/>
</dbReference>
<comment type="caution">
    <text evidence="1">The sequence shown here is derived from an EMBL/GenBank/DDBJ whole genome shotgun (WGS) entry which is preliminary data.</text>
</comment>
<reference evidence="1 2" key="1">
    <citation type="submission" date="2019-02" db="EMBL/GenBank/DDBJ databases">
        <title>Deep-cultivation of Planctomycetes and their phenomic and genomic characterization uncovers novel biology.</title>
        <authorList>
            <person name="Wiegand S."/>
            <person name="Jogler M."/>
            <person name="Boedeker C."/>
            <person name="Pinto D."/>
            <person name="Vollmers J."/>
            <person name="Rivas-Marin E."/>
            <person name="Kohn T."/>
            <person name="Peeters S.H."/>
            <person name="Heuer A."/>
            <person name="Rast P."/>
            <person name="Oberbeckmann S."/>
            <person name="Bunk B."/>
            <person name="Jeske O."/>
            <person name="Meyerdierks A."/>
            <person name="Storesund J.E."/>
            <person name="Kallscheuer N."/>
            <person name="Luecker S."/>
            <person name="Lage O.M."/>
            <person name="Pohl T."/>
            <person name="Merkel B.J."/>
            <person name="Hornburger P."/>
            <person name="Mueller R.-W."/>
            <person name="Bruemmer F."/>
            <person name="Labrenz M."/>
            <person name="Spormann A.M."/>
            <person name="Op Den Camp H."/>
            <person name="Overmann J."/>
            <person name="Amann R."/>
            <person name="Jetten M.S.M."/>
            <person name="Mascher T."/>
            <person name="Medema M.H."/>
            <person name="Devos D.P."/>
            <person name="Kaster A.-K."/>
            <person name="Ovreas L."/>
            <person name="Rohde M."/>
            <person name="Galperin M.Y."/>
            <person name="Jogler C."/>
        </authorList>
    </citation>
    <scope>NUCLEOTIDE SEQUENCE [LARGE SCALE GENOMIC DNA]</scope>
    <source>
        <strain evidence="1 2">Pla52n</strain>
    </source>
</reference>
<dbReference type="PROSITE" id="PS51257">
    <property type="entry name" value="PROKAR_LIPOPROTEIN"/>
    <property type="match status" value="1"/>
</dbReference>
<evidence type="ECO:0000313" key="1">
    <source>
        <dbReference type="EMBL" id="TWU05714.1"/>
    </source>
</evidence>
<proteinExistence type="predicted"/>
<sequence length="366" mass="41338">MIQPMKRKSVSRCVVAIAICLLFFAGCGRHVESRPMEIDKAGIPQIDSLLTTLKSVVQAAREGRLESMNSGDDSLTSLVTRTVMRRDGFSDAIAKRKDGEPRVLFAQRQLRVSLKQIEKFDRYNVHTATLVQRIGHRSESHDESRPESHREERWVLVSTSVFKPLEDFLEFGHPYEGDDLDEIARVISNSKLPPPEMSMFAFDEAGGNLSFPFELPEEWDGKVLEARESWGLAIELPTQYDDPNEIGVVLFSNYSSGREKDSGGYWQSRGNLIRNRCFINPDLGPILNADGYQAASQETSNLIRNLFRVGDITQTCQKLATADDNETALPYMDAARLCAIHRPDSEDQIVELARTIDPEFKFDEAY</sequence>
<keyword evidence="2" id="KW-1185">Reference proteome</keyword>
<dbReference type="AlphaFoldDB" id="A0A5C6B5F7"/>
<gene>
    <name evidence="1" type="ORF">Pla52n_14290</name>
</gene>
<evidence type="ECO:0000313" key="2">
    <source>
        <dbReference type="Proteomes" id="UP000320176"/>
    </source>
</evidence>
<dbReference type="Proteomes" id="UP000320176">
    <property type="component" value="Unassembled WGS sequence"/>
</dbReference>